<reference evidence="1 2" key="1">
    <citation type="submission" date="2024-02" db="EMBL/GenBank/DDBJ databases">
        <authorList>
            <person name="Vignale AGUSTIN F."/>
            <person name="Sosa J E."/>
            <person name="Modenutti C."/>
        </authorList>
    </citation>
    <scope>NUCLEOTIDE SEQUENCE [LARGE SCALE GENOMIC DNA]</scope>
</reference>
<organism evidence="1 2">
    <name type="scientific">Ilex paraguariensis</name>
    <name type="common">yerba mate</name>
    <dbReference type="NCBI Taxonomy" id="185542"/>
    <lineage>
        <taxon>Eukaryota</taxon>
        <taxon>Viridiplantae</taxon>
        <taxon>Streptophyta</taxon>
        <taxon>Embryophyta</taxon>
        <taxon>Tracheophyta</taxon>
        <taxon>Spermatophyta</taxon>
        <taxon>Magnoliopsida</taxon>
        <taxon>eudicotyledons</taxon>
        <taxon>Gunneridae</taxon>
        <taxon>Pentapetalae</taxon>
        <taxon>asterids</taxon>
        <taxon>campanulids</taxon>
        <taxon>Aquifoliales</taxon>
        <taxon>Aquifoliaceae</taxon>
        <taxon>Ilex</taxon>
    </lineage>
</organism>
<dbReference type="AlphaFoldDB" id="A0ABC8RGK2"/>
<comment type="caution">
    <text evidence="1">The sequence shown here is derived from an EMBL/GenBank/DDBJ whole genome shotgun (WGS) entry which is preliminary data.</text>
</comment>
<gene>
    <name evidence="1" type="ORF">ILEXP_LOCUS9819</name>
</gene>
<evidence type="ECO:0000313" key="2">
    <source>
        <dbReference type="Proteomes" id="UP001642360"/>
    </source>
</evidence>
<evidence type="ECO:0000313" key="1">
    <source>
        <dbReference type="EMBL" id="CAK9142164.1"/>
    </source>
</evidence>
<keyword evidence="2" id="KW-1185">Reference proteome</keyword>
<protein>
    <submittedName>
        <fullName evidence="1">Uncharacterized protein</fullName>
    </submittedName>
</protein>
<proteinExistence type="predicted"/>
<sequence>MNIHRKDKAKLKKVPKIKQSYPSRATVRDTIQSLEVNWRWNPSGKTVKDAILWRLNFKDRKSGSATGAITQSSGPELDLELSLGQKFPEPSATLATRKFF</sequence>
<dbReference type="Proteomes" id="UP001642360">
    <property type="component" value="Unassembled WGS sequence"/>
</dbReference>
<name>A0ABC8RGK2_9AQUA</name>
<dbReference type="EMBL" id="CAUOFW020001203">
    <property type="protein sequence ID" value="CAK9142164.1"/>
    <property type="molecule type" value="Genomic_DNA"/>
</dbReference>
<accession>A0ABC8RGK2</accession>